<keyword evidence="1" id="KW-0472">Membrane</keyword>
<feature type="transmembrane region" description="Helical" evidence="1">
    <location>
        <begin position="15"/>
        <end position="35"/>
    </location>
</feature>
<dbReference type="EMBL" id="CP071517">
    <property type="protein sequence ID" value="QSX76172.1"/>
    <property type="molecule type" value="Genomic_DNA"/>
</dbReference>
<keyword evidence="1" id="KW-1133">Transmembrane helix</keyword>
<organism evidence="2 3">
    <name type="scientific">Lysobacter arenosi</name>
    <dbReference type="NCBI Taxonomy" id="2795387"/>
    <lineage>
        <taxon>Bacteria</taxon>
        <taxon>Pseudomonadati</taxon>
        <taxon>Pseudomonadota</taxon>
        <taxon>Gammaproteobacteria</taxon>
        <taxon>Lysobacterales</taxon>
        <taxon>Lysobacteraceae</taxon>
        <taxon>Lysobacter</taxon>
    </lineage>
</organism>
<feature type="transmembrane region" description="Helical" evidence="1">
    <location>
        <begin position="42"/>
        <end position="60"/>
    </location>
</feature>
<reference evidence="2 3" key="1">
    <citation type="submission" date="2021-02" db="EMBL/GenBank/DDBJ databases">
        <title>Lysobacter arenosi sp. nov., isolated from soil of gangwondo yeongwol, south Korea.</title>
        <authorList>
            <person name="Kim K.R."/>
            <person name="Kim K.H."/>
            <person name="Jeon C.O."/>
        </authorList>
    </citation>
    <scope>NUCLEOTIDE SEQUENCE [LARGE SCALE GENOMIC DNA]</scope>
    <source>
        <strain evidence="2 3">R7</strain>
    </source>
</reference>
<dbReference type="Proteomes" id="UP000663400">
    <property type="component" value="Chromosome"/>
</dbReference>
<gene>
    <name evidence="2" type="ORF">HIV01_006675</name>
</gene>
<keyword evidence="3" id="KW-1185">Reference proteome</keyword>
<evidence type="ECO:0000313" key="3">
    <source>
        <dbReference type="Proteomes" id="UP000663400"/>
    </source>
</evidence>
<proteinExistence type="predicted"/>
<protein>
    <submittedName>
        <fullName evidence="2">Uncharacterized protein</fullName>
    </submittedName>
</protein>
<sequence>MALIDPFEALELLEYWRFCLATAIGAGIGLAIYLVAGRTPDLAAVALFLGAMGAVVGFAWEYGHRHRPPDSSI</sequence>
<name>A0ABX7RFK5_9GAMM</name>
<keyword evidence="1" id="KW-0812">Transmembrane</keyword>
<accession>A0ABX7RFK5</accession>
<evidence type="ECO:0000313" key="2">
    <source>
        <dbReference type="EMBL" id="QSX76172.1"/>
    </source>
</evidence>
<dbReference type="RefSeq" id="WP_200605620.1">
    <property type="nucleotide sequence ID" value="NZ_CP071517.1"/>
</dbReference>
<evidence type="ECO:0000256" key="1">
    <source>
        <dbReference type="SAM" id="Phobius"/>
    </source>
</evidence>